<dbReference type="Proteomes" id="UP001182556">
    <property type="component" value="Unassembled WGS sequence"/>
</dbReference>
<dbReference type="InterPro" id="IPR009091">
    <property type="entry name" value="RCC1/BLIP-II"/>
</dbReference>
<evidence type="ECO:0000256" key="1">
    <source>
        <dbReference type="PROSITE-ProRule" id="PRU00235"/>
    </source>
</evidence>
<dbReference type="AlphaFoldDB" id="A0AAD9CU85"/>
<dbReference type="InterPro" id="IPR000408">
    <property type="entry name" value="Reg_chr_condens"/>
</dbReference>
<gene>
    <name evidence="3" type="ORF">DB88DRAFT_378727</name>
</gene>
<dbReference type="PANTHER" id="PTHR45982">
    <property type="entry name" value="REGULATOR OF CHROMOSOME CONDENSATION"/>
    <property type="match status" value="1"/>
</dbReference>
<dbReference type="PANTHER" id="PTHR45982:SF1">
    <property type="entry name" value="REGULATOR OF CHROMOSOME CONDENSATION"/>
    <property type="match status" value="1"/>
</dbReference>
<keyword evidence="4" id="KW-1185">Reference proteome</keyword>
<dbReference type="PROSITE" id="PS50012">
    <property type="entry name" value="RCC1_3"/>
    <property type="match status" value="2"/>
</dbReference>
<feature type="region of interest" description="Disordered" evidence="2">
    <location>
        <begin position="226"/>
        <end position="250"/>
    </location>
</feature>
<dbReference type="InterPro" id="IPR051553">
    <property type="entry name" value="Ran_GTPase-activating"/>
</dbReference>
<dbReference type="Pfam" id="PF13540">
    <property type="entry name" value="RCC1_2"/>
    <property type="match status" value="1"/>
</dbReference>
<protein>
    <submittedName>
        <fullName evidence="3">Regulator of chromosome condensation 1/beta-lactamase-inhibitor protein II</fullName>
    </submittedName>
</protein>
<dbReference type="Gene3D" id="2.130.10.30">
    <property type="entry name" value="Regulator of chromosome condensation 1/beta-lactamase-inhibitor protein II"/>
    <property type="match status" value="2"/>
</dbReference>
<comment type="caution">
    <text evidence="3">The sequence shown here is derived from an EMBL/GenBank/DDBJ whole genome shotgun (WGS) entry which is preliminary data.</text>
</comment>
<proteinExistence type="predicted"/>
<name>A0AAD9CU85_PAPLA</name>
<accession>A0AAD9CU85</accession>
<organism evidence="3 4">
    <name type="scientific">Papiliotrema laurentii</name>
    <name type="common">Cryptococcus laurentii</name>
    <dbReference type="NCBI Taxonomy" id="5418"/>
    <lineage>
        <taxon>Eukaryota</taxon>
        <taxon>Fungi</taxon>
        <taxon>Dikarya</taxon>
        <taxon>Basidiomycota</taxon>
        <taxon>Agaricomycotina</taxon>
        <taxon>Tremellomycetes</taxon>
        <taxon>Tremellales</taxon>
        <taxon>Rhynchogastremaceae</taxon>
        <taxon>Papiliotrema</taxon>
    </lineage>
</organism>
<feature type="repeat" description="RCC1" evidence="1">
    <location>
        <begin position="322"/>
        <end position="371"/>
    </location>
</feature>
<evidence type="ECO:0000313" key="3">
    <source>
        <dbReference type="EMBL" id="KAK1922036.1"/>
    </source>
</evidence>
<dbReference type="EMBL" id="JAODAN010000009">
    <property type="protein sequence ID" value="KAK1922036.1"/>
    <property type="molecule type" value="Genomic_DNA"/>
</dbReference>
<feature type="repeat" description="RCC1" evidence="1">
    <location>
        <begin position="217"/>
        <end position="282"/>
    </location>
</feature>
<evidence type="ECO:0000313" key="4">
    <source>
        <dbReference type="Proteomes" id="UP001182556"/>
    </source>
</evidence>
<evidence type="ECO:0000256" key="2">
    <source>
        <dbReference type="SAM" id="MobiDB-lite"/>
    </source>
</evidence>
<reference evidence="3" key="1">
    <citation type="submission" date="2023-02" db="EMBL/GenBank/DDBJ databases">
        <title>Identification and recombinant expression of a fungal hydrolase from Papiliotrema laurentii that hydrolyzes apple cutin and clears colloidal polyester polyurethane.</title>
        <authorList>
            <consortium name="DOE Joint Genome Institute"/>
            <person name="Roman V.A."/>
            <person name="Bojanowski C."/>
            <person name="Crable B.R."/>
            <person name="Wagner D.N."/>
            <person name="Hung C.S."/>
            <person name="Nadeau L.J."/>
            <person name="Schratz L."/>
            <person name="Haridas S."/>
            <person name="Pangilinan J."/>
            <person name="Lipzen A."/>
            <person name="Na H."/>
            <person name="Yan M."/>
            <person name="Ng V."/>
            <person name="Grigoriev I.V."/>
            <person name="Spatafora J.W."/>
            <person name="Barlow D."/>
            <person name="Biffinger J."/>
            <person name="Kelley-Loughnane N."/>
            <person name="Varaljay V.A."/>
            <person name="Crookes-Goodson W.J."/>
        </authorList>
    </citation>
    <scope>NUCLEOTIDE SEQUENCE</scope>
    <source>
        <strain evidence="3">5307AH</strain>
    </source>
</reference>
<dbReference type="SUPFAM" id="SSF50985">
    <property type="entry name" value="RCC1/BLIP-II"/>
    <property type="match status" value="1"/>
</dbReference>
<sequence length="427" mass="44679">MQLYACGSNGSSQLSLNHADDVTTLTRCIFHPSFTAPPDAKILDLVSSSTHSLLLLHTSSGNVLLGAGTNTLGQLGPRCALWDEVKPEGRFKPVSLAVSAGLEGDWEPVKIAATWTTSFVTYRRVVGRDDSSSASQNGASSSRGVASAAQEVIVGCGSNDFGELGQGGTGNGDRVAITSASDNATIVPVRFQAGESVEILRGGQRHVVAVLRGPQGQRVVGWGASRKGELDPKSASRGVKAKGKTAQPTVSPPTQIILNVQPGVMIRDVALGASHTLVLLSDGSVQGWGSDLKGQITQIDSMSDIKAIGATWGGSYYLTRGGELFSQGSNTHGQLLRDSDQAKGPGKVVVPRGSICDIVAGSEHLLVVVEDHGRKELWAGGWNEHGNLGLGHADDQGRLVKVDVPGEIKRVWGGLAATWVWTTAQED</sequence>